<dbReference type="HOGENOM" id="CLU_1047772_0_0_1"/>
<dbReference type="InterPro" id="IPR052004">
    <property type="entry name" value="Dynein_assembly_factor_4"/>
</dbReference>
<dbReference type="InterPro" id="IPR037894">
    <property type="entry name" value="CS_DYX1C1"/>
</dbReference>
<dbReference type="EnsemblMetazoa" id="CapteT222450">
    <property type="protein sequence ID" value="CapteP222450"/>
    <property type="gene ID" value="CapteG222450"/>
</dbReference>
<dbReference type="CDD" id="cd06469">
    <property type="entry name" value="p23_DYX1C1_like"/>
    <property type="match status" value="1"/>
</dbReference>
<dbReference type="FunFam" id="2.60.40.790:FF:000015">
    <property type="entry name" value="dynein assembly factor 4, axonemal isoform X1"/>
    <property type="match status" value="1"/>
</dbReference>
<protein>
    <recommendedName>
        <fullName evidence="10">Dynein axonemal assembly factor 4</fullName>
    </recommendedName>
</protein>
<dbReference type="EMBL" id="KB291929">
    <property type="protein sequence ID" value="ELU18434.1"/>
    <property type="molecule type" value="Genomic_DNA"/>
</dbReference>
<comment type="subcellular location">
    <subcellularLocation>
        <location evidence="2">Cell projection</location>
        <location evidence="2">Neuron projection</location>
    </subcellularLocation>
    <subcellularLocation>
        <location evidence="9">Dynein axonemal particle</location>
    </subcellularLocation>
    <subcellularLocation>
        <location evidence="1">Nucleus</location>
    </subcellularLocation>
</comment>
<keyword evidence="7" id="KW-0539">Nucleus</keyword>
<keyword evidence="5" id="KW-0802">TPR repeat</keyword>
<evidence type="ECO:0000256" key="9">
    <source>
        <dbReference type="ARBA" id="ARBA00024190"/>
    </source>
</evidence>
<reference evidence="14" key="3">
    <citation type="submission" date="2015-06" db="UniProtKB">
        <authorList>
            <consortium name="EnsemblMetazoa"/>
        </authorList>
    </citation>
    <scope>IDENTIFICATION</scope>
</reference>
<evidence type="ECO:0000256" key="10">
    <source>
        <dbReference type="ARBA" id="ARBA00024430"/>
    </source>
</evidence>
<evidence type="ECO:0000256" key="3">
    <source>
        <dbReference type="ARBA" id="ARBA00022490"/>
    </source>
</evidence>
<dbReference type="STRING" id="283909.R7VII6"/>
<evidence type="ECO:0000313" key="13">
    <source>
        <dbReference type="EMBL" id="ELU18434.1"/>
    </source>
</evidence>
<dbReference type="GO" id="GO:0043005">
    <property type="term" value="C:neuron projection"/>
    <property type="evidence" value="ECO:0007669"/>
    <property type="project" value="UniProtKB-SubCell"/>
</dbReference>
<dbReference type="GO" id="GO:0005634">
    <property type="term" value="C:nucleus"/>
    <property type="evidence" value="ECO:0007669"/>
    <property type="project" value="UniProtKB-SubCell"/>
</dbReference>
<sequence>MPIAVKDYTWEETPSMLYITVPLKGVQPQKVDILSTERYIKVHYTPFFFECFLNGEVFDQKSAAQVGNGAIVFKLEKQENRMWEELQCAAAGNKKEEMLLRETAQARLRERNKEEQKQKEELKREHDRFGVKQQMRIEDDDHKRIASAKESERVKATEELEKWKQQQTQMALIMREKEEKQKAELNSQTLIHKKKKASEIFEEAAGNNPMRDPGKINVSFTPRVFPTAARESQAANEEEVLL</sequence>
<dbReference type="InterPro" id="IPR008978">
    <property type="entry name" value="HSP20-like_chaperone"/>
</dbReference>
<feature type="coiled-coil region" evidence="11">
    <location>
        <begin position="101"/>
        <end position="166"/>
    </location>
</feature>
<evidence type="ECO:0000256" key="6">
    <source>
        <dbReference type="ARBA" id="ARBA00022902"/>
    </source>
</evidence>
<dbReference type="PANTHER" id="PTHR46492:SF1">
    <property type="entry name" value="DYNEIN AXONEMAL ASSEMBLY FACTOR 4"/>
    <property type="match status" value="1"/>
</dbReference>
<keyword evidence="8" id="KW-0966">Cell projection</keyword>
<keyword evidence="4" id="KW-0677">Repeat</keyword>
<evidence type="ECO:0000256" key="8">
    <source>
        <dbReference type="ARBA" id="ARBA00023273"/>
    </source>
</evidence>
<dbReference type="Proteomes" id="UP000014760">
    <property type="component" value="Unassembled WGS sequence"/>
</dbReference>
<dbReference type="GO" id="GO:0036159">
    <property type="term" value="P:inner dynein arm assembly"/>
    <property type="evidence" value="ECO:0007669"/>
    <property type="project" value="TreeGrafter"/>
</dbReference>
<reference evidence="15" key="1">
    <citation type="submission" date="2012-12" db="EMBL/GenBank/DDBJ databases">
        <authorList>
            <person name="Hellsten U."/>
            <person name="Grimwood J."/>
            <person name="Chapman J.A."/>
            <person name="Shapiro H."/>
            <person name="Aerts A."/>
            <person name="Otillar R.P."/>
            <person name="Terry A.Y."/>
            <person name="Boore J.L."/>
            <person name="Simakov O."/>
            <person name="Marletaz F."/>
            <person name="Cho S.-J."/>
            <person name="Edsinger-Gonzales E."/>
            <person name="Havlak P."/>
            <person name="Kuo D.-H."/>
            <person name="Larsson T."/>
            <person name="Lv J."/>
            <person name="Arendt D."/>
            <person name="Savage R."/>
            <person name="Osoegawa K."/>
            <person name="de Jong P."/>
            <person name="Lindberg D.R."/>
            <person name="Seaver E.C."/>
            <person name="Weisblat D.A."/>
            <person name="Putnam N.H."/>
            <person name="Grigoriev I.V."/>
            <person name="Rokhsar D.S."/>
        </authorList>
    </citation>
    <scope>NUCLEOTIDE SEQUENCE</scope>
    <source>
        <strain evidence="15">I ESC-2004</strain>
    </source>
</reference>
<evidence type="ECO:0000256" key="11">
    <source>
        <dbReference type="SAM" id="Coils"/>
    </source>
</evidence>
<dbReference type="OMA" id="LLWAPID"/>
<keyword evidence="15" id="KW-1185">Reference proteome</keyword>
<evidence type="ECO:0000256" key="7">
    <source>
        <dbReference type="ARBA" id="ARBA00023242"/>
    </source>
</evidence>
<gene>
    <name evidence="13" type="ORF">CAPTEDRAFT_222450</name>
</gene>
<dbReference type="PROSITE" id="PS51203">
    <property type="entry name" value="CS"/>
    <property type="match status" value="1"/>
</dbReference>
<dbReference type="GO" id="GO:0003341">
    <property type="term" value="P:cilium movement"/>
    <property type="evidence" value="ECO:0007669"/>
    <property type="project" value="InterPro"/>
</dbReference>
<dbReference type="EMBL" id="AMQN01034891">
    <property type="status" value="NOT_ANNOTATED_CDS"/>
    <property type="molecule type" value="Genomic_DNA"/>
</dbReference>
<reference evidence="13 15" key="2">
    <citation type="journal article" date="2013" name="Nature">
        <title>Insights into bilaterian evolution from three spiralian genomes.</title>
        <authorList>
            <person name="Simakov O."/>
            <person name="Marletaz F."/>
            <person name="Cho S.J."/>
            <person name="Edsinger-Gonzales E."/>
            <person name="Havlak P."/>
            <person name="Hellsten U."/>
            <person name="Kuo D.H."/>
            <person name="Larsson T."/>
            <person name="Lv J."/>
            <person name="Arendt D."/>
            <person name="Savage R."/>
            <person name="Osoegawa K."/>
            <person name="de Jong P."/>
            <person name="Grimwood J."/>
            <person name="Chapman J.A."/>
            <person name="Shapiro H."/>
            <person name="Aerts A."/>
            <person name="Otillar R.P."/>
            <person name="Terry A.Y."/>
            <person name="Boore J.L."/>
            <person name="Grigoriev I.V."/>
            <person name="Lindberg D.R."/>
            <person name="Seaver E.C."/>
            <person name="Weisblat D.A."/>
            <person name="Putnam N.H."/>
            <person name="Rokhsar D.S."/>
        </authorList>
    </citation>
    <scope>NUCLEOTIDE SEQUENCE</scope>
    <source>
        <strain evidence="13 15">I ESC-2004</strain>
    </source>
</reference>
<evidence type="ECO:0000313" key="14">
    <source>
        <dbReference type="EnsemblMetazoa" id="CapteP222450"/>
    </source>
</evidence>
<dbReference type="Pfam" id="PF04969">
    <property type="entry name" value="CS"/>
    <property type="match status" value="1"/>
</dbReference>
<evidence type="ECO:0000256" key="4">
    <source>
        <dbReference type="ARBA" id="ARBA00022737"/>
    </source>
</evidence>
<name>R7VII6_CAPTE</name>
<evidence type="ECO:0000259" key="12">
    <source>
        <dbReference type="PROSITE" id="PS51203"/>
    </source>
</evidence>
<evidence type="ECO:0000256" key="2">
    <source>
        <dbReference type="ARBA" id="ARBA00004487"/>
    </source>
</evidence>
<organism evidence="13">
    <name type="scientific">Capitella teleta</name>
    <name type="common">Polychaete worm</name>
    <dbReference type="NCBI Taxonomy" id="283909"/>
    <lineage>
        <taxon>Eukaryota</taxon>
        <taxon>Metazoa</taxon>
        <taxon>Spiralia</taxon>
        <taxon>Lophotrochozoa</taxon>
        <taxon>Annelida</taxon>
        <taxon>Polychaeta</taxon>
        <taxon>Sedentaria</taxon>
        <taxon>Scolecida</taxon>
        <taxon>Capitellidae</taxon>
        <taxon>Capitella</taxon>
    </lineage>
</organism>
<keyword evidence="6" id="KW-0524">Neurogenesis</keyword>
<dbReference type="GO" id="GO:0036158">
    <property type="term" value="P:outer dynein arm assembly"/>
    <property type="evidence" value="ECO:0007669"/>
    <property type="project" value="TreeGrafter"/>
</dbReference>
<dbReference type="GO" id="GO:0007399">
    <property type="term" value="P:nervous system development"/>
    <property type="evidence" value="ECO:0007669"/>
    <property type="project" value="UniProtKB-KW"/>
</dbReference>
<feature type="domain" description="CS" evidence="12">
    <location>
        <begin position="3"/>
        <end position="87"/>
    </location>
</feature>
<accession>R7VII6</accession>
<evidence type="ECO:0000313" key="15">
    <source>
        <dbReference type="Proteomes" id="UP000014760"/>
    </source>
</evidence>
<dbReference type="Gene3D" id="2.60.40.790">
    <property type="match status" value="1"/>
</dbReference>
<keyword evidence="11" id="KW-0175">Coiled coil</keyword>
<proteinExistence type="predicted"/>
<dbReference type="GO" id="GO:0120293">
    <property type="term" value="C:dynein axonemal particle"/>
    <property type="evidence" value="ECO:0007669"/>
    <property type="project" value="UniProtKB-SubCell"/>
</dbReference>
<dbReference type="InterPro" id="IPR007052">
    <property type="entry name" value="CS_dom"/>
</dbReference>
<dbReference type="PANTHER" id="PTHR46492">
    <property type="entry name" value="DYNEIN ASSEMBLY FACTOR 4, AXONEMAL"/>
    <property type="match status" value="1"/>
</dbReference>
<dbReference type="OrthoDB" id="348005at2759"/>
<dbReference type="AlphaFoldDB" id="R7VII6"/>
<evidence type="ECO:0000256" key="1">
    <source>
        <dbReference type="ARBA" id="ARBA00004123"/>
    </source>
</evidence>
<evidence type="ECO:0000256" key="5">
    <source>
        <dbReference type="ARBA" id="ARBA00022803"/>
    </source>
</evidence>
<keyword evidence="3" id="KW-0963">Cytoplasm</keyword>
<dbReference type="SUPFAM" id="SSF49764">
    <property type="entry name" value="HSP20-like chaperones"/>
    <property type="match status" value="1"/>
</dbReference>